<keyword evidence="3" id="KW-0963">Cytoplasm</keyword>
<evidence type="ECO:0000256" key="9">
    <source>
        <dbReference type="ARBA" id="ARBA00038478"/>
    </source>
</evidence>
<dbReference type="InterPro" id="IPR011403">
    <property type="entry name" value="PPi-PFK_TM0289"/>
</dbReference>
<sequence length="446" mass="48301">MTAQTSGRDVPSLSPIRRVAILFAGGPAPAANAVISTAAASFLRKGISVVGILNGYSHLVEFGPDHPMIEGKHYITIDSRRLRRTRNSRGIMIGTARTNPGKHVNSPAELADPEKNAPLRTALAALASLEVDALVSIGGDDTLKTANKLKSVQAHLPEGSRRIRVVHVPKTIDNDYLGIDFTFGYFTAVETLAGEIRNLLADAEATRAYYLAETMGRSAGWLAYGAAMAGEASLVLSVEDIEGRFAAQEPVLDPKTGEPVVDPSTGQPKTRKVMNLDEVVRYIVAAMRARERDGKEFGVIVLAEGLAEFLPSDYLKGVPRDDHGHISIAQVDLGRTFARLVSERFKQETGKSRKVTGLQLGYESRCAAPHAFDVMLGSQLGVGAYRALIEEGHDGVMISAAGQLDLNYVPFENLVDPNTLVTVVRYIKRNSDFHRLARFLETEVGE</sequence>
<accession>A0A432MIE1</accession>
<dbReference type="OrthoDB" id="9802503at2"/>
<dbReference type="GO" id="GO:0006002">
    <property type="term" value="P:fructose 6-phosphate metabolic process"/>
    <property type="evidence" value="ECO:0007669"/>
    <property type="project" value="InterPro"/>
</dbReference>
<dbReference type="GO" id="GO:0046872">
    <property type="term" value="F:metal ion binding"/>
    <property type="evidence" value="ECO:0007669"/>
    <property type="project" value="UniProtKB-KW"/>
</dbReference>
<evidence type="ECO:0000259" key="11">
    <source>
        <dbReference type="Pfam" id="PF00365"/>
    </source>
</evidence>
<keyword evidence="6 12" id="KW-0418">Kinase</keyword>
<dbReference type="PRINTS" id="PR00476">
    <property type="entry name" value="PHFRCTKINASE"/>
</dbReference>
<evidence type="ECO:0000256" key="2">
    <source>
        <dbReference type="ARBA" id="ARBA00003138"/>
    </source>
</evidence>
<dbReference type="EMBL" id="RYZH01000025">
    <property type="protein sequence ID" value="RUL87131.1"/>
    <property type="molecule type" value="Genomic_DNA"/>
</dbReference>
<evidence type="ECO:0000313" key="13">
    <source>
        <dbReference type="Proteomes" id="UP000280296"/>
    </source>
</evidence>
<dbReference type="Proteomes" id="UP000280296">
    <property type="component" value="Unassembled WGS sequence"/>
</dbReference>
<evidence type="ECO:0000313" key="12">
    <source>
        <dbReference type="EMBL" id="RUL87131.1"/>
    </source>
</evidence>
<comment type="function">
    <text evidence="2">Catalyzes the phosphorylation of D-fructose 6-phosphate, the first committing step of glycolysis. Uses inorganic phosphate (PPi) as phosphoryl donor instead of ATP like common ATP-dependent phosphofructokinases (ATP-PFKs), which renders the reaction reversible, and can thus function both in glycolysis and gluconeogenesis. Consistently, PPi-PFK can replace the enzymes of both the forward (ATP-PFK) and reverse (fructose-bisphosphatase (FBPase)) reactions.</text>
</comment>
<feature type="domain" description="Phosphofructokinase" evidence="11">
    <location>
        <begin position="18"/>
        <end position="239"/>
    </location>
</feature>
<evidence type="ECO:0000256" key="8">
    <source>
        <dbReference type="ARBA" id="ARBA00023152"/>
    </source>
</evidence>
<name>A0A432MIE1_9BACT</name>
<dbReference type="InterPro" id="IPR022953">
    <property type="entry name" value="ATP_PFK"/>
</dbReference>
<dbReference type="GO" id="GO:0009749">
    <property type="term" value="P:response to glucose"/>
    <property type="evidence" value="ECO:0007669"/>
    <property type="project" value="TreeGrafter"/>
</dbReference>
<dbReference type="GO" id="GO:0047334">
    <property type="term" value="F:diphosphate-fructose-6-phosphate 1-phosphotransferase activity"/>
    <property type="evidence" value="ECO:0007669"/>
    <property type="project" value="UniProtKB-EC"/>
</dbReference>
<dbReference type="GO" id="GO:0005829">
    <property type="term" value="C:cytosol"/>
    <property type="evidence" value="ECO:0007669"/>
    <property type="project" value="TreeGrafter"/>
</dbReference>
<reference evidence="12 13" key="2">
    <citation type="submission" date="2019-01" db="EMBL/GenBank/DDBJ databases">
        <title>Tautonia sociabilis, a novel thermotolerant planctomycete of Isosphaeraceae family, isolated from a 4000 m deep subterranean habitat.</title>
        <authorList>
            <person name="Kovaleva O.L."/>
            <person name="Elcheninov A.G."/>
            <person name="Van Heerden E."/>
            <person name="Toshchakov S.V."/>
            <person name="Novikov A."/>
            <person name="Bonch-Osmolovskaya E.A."/>
            <person name="Kublanov I.V."/>
        </authorList>
    </citation>
    <scope>NUCLEOTIDE SEQUENCE [LARGE SCALE GENOMIC DNA]</scope>
    <source>
        <strain evidence="12 13">GM2012</strain>
    </source>
</reference>
<protein>
    <submittedName>
        <fullName evidence="12">6-phosphofructokinase</fullName>
    </submittedName>
</protein>
<dbReference type="RefSeq" id="WP_126726037.1">
    <property type="nucleotide sequence ID" value="NZ_RYZH01000025.1"/>
</dbReference>
<dbReference type="GO" id="GO:0003872">
    <property type="term" value="F:6-phosphofructokinase activity"/>
    <property type="evidence" value="ECO:0007669"/>
    <property type="project" value="InterPro"/>
</dbReference>
<dbReference type="InterPro" id="IPR035966">
    <property type="entry name" value="PKF_sf"/>
</dbReference>
<evidence type="ECO:0000256" key="6">
    <source>
        <dbReference type="ARBA" id="ARBA00022777"/>
    </source>
</evidence>
<proteinExistence type="inferred from homology"/>
<keyword evidence="5" id="KW-0479">Metal-binding</keyword>
<reference evidence="12 13" key="1">
    <citation type="submission" date="2018-12" db="EMBL/GenBank/DDBJ databases">
        <authorList>
            <person name="Toschakov S.V."/>
        </authorList>
    </citation>
    <scope>NUCLEOTIDE SEQUENCE [LARGE SCALE GENOMIC DNA]</scope>
    <source>
        <strain evidence="12 13">GM2012</strain>
    </source>
</reference>
<evidence type="ECO:0000256" key="4">
    <source>
        <dbReference type="ARBA" id="ARBA00022679"/>
    </source>
</evidence>
<evidence type="ECO:0000256" key="1">
    <source>
        <dbReference type="ARBA" id="ARBA00001946"/>
    </source>
</evidence>
<organism evidence="12 13">
    <name type="scientific">Tautonia sociabilis</name>
    <dbReference type="NCBI Taxonomy" id="2080755"/>
    <lineage>
        <taxon>Bacteria</taxon>
        <taxon>Pseudomonadati</taxon>
        <taxon>Planctomycetota</taxon>
        <taxon>Planctomycetia</taxon>
        <taxon>Isosphaerales</taxon>
        <taxon>Isosphaeraceae</taxon>
        <taxon>Tautonia</taxon>
    </lineage>
</organism>
<evidence type="ECO:0000256" key="3">
    <source>
        <dbReference type="ARBA" id="ARBA00022490"/>
    </source>
</evidence>
<evidence type="ECO:0000256" key="10">
    <source>
        <dbReference type="ARBA" id="ARBA00048072"/>
    </source>
</evidence>
<dbReference type="PIRSF" id="PIRSF036482">
    <property type="entry name" value="PPi_PFK_TM0289"/>
    <property type="match status" value="1"/>
</dbReference>
<keyword evidence="13" id="KW-1185">Reference proteome</keyword>
<keyword evidence="8" id="KW-0324">Glycolysis</keyword>
<comment type="caution">
    <text evidence="12">The sequence shown here is derived from an EMBL/GenBank/DDBJ whole genome shotgun (WGS) entry which is preliminary data.</text>
</comment>
<dbReference type="InterPro" id="IPR000023">
    <property type="entry name" value="Phosphofructokinase_dom"/>
</dbReference>
<comment type="similarity">
    <text evidence="9">Belongs to the phosphofructokinase type A (PFKA) family.</text>
</comment>
<dbReference type="AlphaFoldDB" id="A0A432MIE1"/>
<comment type="catalytic activity">
    <reaction evidence="10">
        <text>beta-D-fructose 6-phosphate + diphosphate = beta-D-fructose 1,6-bisphosphate + phosphate + H(+)</text>
        <dbReference type="Rhea" id="RHEA:13613"/>
        <dbReference type="ChEBI" id="CHEBI:15378"/>
        <dbReference type="ChEBI" id="CHEBI:32966"/>
        <dbReference type="ChEBI" id="CHEBI:33019"/>
        <dbReference type="ChEBI" id="CHEBI:43474"/>
        <dbReference type="ChEBI" id="CHEBI:57634"/>
        <dbReference type="EC" id="2.7.1.90"/>
    </reaction>
</comment>
<evidence type="ECO:0000256" key="5">
    <source>
        <dbReference type="ARBA" id="ARBA00022723"/>
    </source>
</evidence>
<dbReference type="UniPathway" id="UPA00109">
    <property type="reaction ID" value="UER00182"/>
</dbReference>
<dbReference type="Gene3D" id="3.40.50.450">
    <property type="match status" value="1"/>
</dbReference>
<comment type="cofactor">
    <cofactor evidence="1">
        <name>Mg(2+)</name>
        <dbReference type="ChEBI" id="CHEBI:18420"/>
    </cofactor>
</comment>
<keyword evidence="4" id="KW-0808">Transferase</keyword>
<dbReference type="SUPFAM" id="SSF53784">
    <property type="entry name" value="Phosphofructokinase"/>
    <property type="match status" value="1"/>
</dbReference>
<dbReference type="PANTHER" id="PTHR43650:SF1">
    <property type="entry name" value="PYROPHOSPHATE--FRUCTOSE 6-PHOSPHATE 1-PHOSPHOTRANSFERASE SUBUNIT BETA 2"/>
    <property type="match status" value="1"/>
</dbReference>
<dbReference type="PANTHER" id="PTHR43650">
    <property type="entry name" value="PYROPHOSPHATE--FRUCTOSE 6-PHOSPHATE 1-PHOSPHOTRANSFERASE"/>
    <property type="match status" value="1"/>
</dbReference>
<keyword evidence="7" id="KW-0460">Magnesium</keyword>
<gene>
    <name evidence="12" type="ORF">TsocGM_13695</name>
</gene>
<evidence type="ECO:0000256" key="7">
    <source>
        <dbReference type="ARBA" id="ARBA00022842"/>
    </source>
</evidence>
<dbReference type="Pfam" id="PF00365">
    <property type="entry name" value="PFK"/>
    <property type="match status" value="1"/>
</dbReference>